<name>A0A087GBG6_ARAAL</name>
<gene>
    <name evidence="3" type="ordered locus">AALP_Aa8g352700</name>
</gene>
<proteinExistence type="inferred from homology"/>
<dbReference type="GO" id="GO:0050660">
    <property type="term" value="F:flavin adenine dinucleotide binding"/>
    <property type="evidence" value="ECO:0007669"/>
    <property type="project" value="InterPro"/>
</dbReference>
<evidence type="ECO:0000313" key="4">
    <source>
        <dbReference type="Proteomes" id="UP000029120"/>
    </source>
</evidence>
<dbReference type="EMBL" id="CM002876">
    <property type="protein sequence ID" value="KFK27218.1"/>
    <property type="molecule type" value="Genomic_DNA"/>
</dbReference>
<evidence type="ECO:0000256" key="2">
    <source>
        <dbReference type="ARBA" id="ARBA00023002"/>
    </source>
</evidence>
<dbReference type="Gene3D" id="3.30.43.10">
    <property type="entry name" value="Uridine Diphospho-n-acetylenolpyruvylglucosamine Reductase, domain 2"/>
    <property type="match status" value="1"/>
</dbReference>
<feature type="non-terminal residue" evidence="3">
    <location>
        <position position="135"/>
    </location>
</feature>
<protein>
    <recommendedName>
        <fullName evidence="5">FAD-binding PCMH-type domain-containing protein</fullName>
    </recommendedName>
</protein>
<dbReference type="Proteomes" id="UP000029120">
    <property type="component" value="Chromosome 8"/>
</dbReference>
<evidence type="ECO:0000313" key="3">
    <source>
        <dbReference type="EMBL" id="KFK27218.1"/>
    </source>
</evidence>
<keyword evidence="2" id="KW-0560">Oxidoreductase</keyword>
<dbReference type="PANTHER" id="PTHR13878:SF169">
    <property type="entry name" value="L-GULONOLACTONE OXIDASE 1-RELATED"/>
    <property type="match status" value="1"/>
</dbReference>
<dbReference type="InterPro" id="IPR036318">
    <property type="entry name" value="FAD-bd_PCMH-like_sf"/>
</dbReference>
<comment type="similarity">
    <text evidence="1">Belongs to the oxygen-dependent FAD-linked oxidoreductase family.</text>
</comment>
<reference evidence="4" key="1">
    <citation type="journal article" date="2015" name="Nat. Plants">
        <title>Genome expansion of Arabis alpina linked with retrotransposition and reduced symmetric DNA methylation.</title>
        <authorList>
            <person name="Willing E.M."/>
            <person name="Rawat V."/>
            <person name="Mandakova T."/>
            <person name="Maumus F."/>
            <person name="James G.V."/>
            <person name="Nordstroem K.J."/>
            <person name="Becker C."/>
            <person name="Warthmann N."/>
            <person name="Chica C."/>
            <person name="Szarzynska B."/>
            <person name="Zytnicki M."/>
            <person name="Albani M.C."/>
            <person name="Kiefer C."/>
            <person name="Bergonzi S."/>
            <person name="Castaings L."/>
            <person name="Mateos J.L."/>
            <person name="Berns M.C."/>
            <person name="Bujdoso N."/>
            <person name="Piofczyk T."/>
            <person name="de Lorenzo L."/>
            <person name="Barrero-Sicilia C."/>
            <person name="Mateos I."/>
            <person name="Piednoel M."/>
            <person name="Hagmann J."/>
            <person name="Chen-Min-Tao R."/>
            <person name="Iglesias-Fernandez R."/>
            <person name="Schuster S.C."/>
            <person name="Alonso-Blanco C."/>
            <person name="Roudier F."/>
            <person name="Carbonero P."/>
            <person name="Paz-Ares J."/>
            <person name="Davis S.J."/>
            <person name="Pecinka A."/>
            <person name="Quesneville H."/>
            <person name="Colot V."/>
            <person name="Lysak M.A."/>
            <person name="Weigel D."/>
            <person name="Coupland G."/>
            <person name="Schneeberger K."/>
        </authorList>
    </citation>
    <scope>NUCLEOTIDE SEQUENCE [LARGE SCALE GENOMIC DNA]</scope>
    <source>
        <strain evidence="4">cv. Pajares</strain>
    </source>
</reference>
<dbReference type="SUPFAM" id="SSF56176">
    <property type="entry name" value="FAD-binding/transporter-associated domain-like"/>
    <property type="match status" value="1"/>
</dbReference>
<dbReference type="InterPro" id="IPR050432">
    <property type="entry name" value="FAD-linked_Oxidoreductases_BP"/>
</dbReference>
<evidence type="ECO:0000256" key="1">
    <source>
        <dbReference type="ARBA" id="ARBA00005466"/>
    </source>
</evidence>
<dbReference type="GO" id="GO:0016491">
    <property type="term" value="F:oxidoreductase activity"/>
    <property type="evidence" value="ECO:0007669"/>
    <property type="project" value="UniProtKB-KW"/>
</dbReference>
<accession>A0A087GBG6</accession>
<keyword evidence="4" id="KW-1185">Reference proteome</keyword>
<dbReference type="Gramene" id="KFK27218">
    <property type="protein sequence ID" value="KFK27218"/>
    <property type="gene ID" value="AALP_AA8G352700"/>
</dbReference>
<evidence type="ECO:0008006" key="5">
    <source>
        <dbReference type="Google" id="ProtNLM"/>
    </source>
</evidence>
<dbReference type="InterPro" id="IPR016167">
    <property type="entry name" value="FAD-bd_PCMH_sub1"/>
</dbReference>
<dbReference type="eggNOG" id="KOG4730">
    <property type="taxonomic scope" value="Eukaryota"/>
</dbReference>
<dbReference type="PANTHER" id="PTHR13878">
    <property type="entry name" value="GULONOLACTONE OXIDASE"/>
    <property type="match status" value="1"/>
</dbReference>
<organism evidence="3 4">
    <name type="scientific">Arabis alpina</name>
    <name type="common">Alpine rock-cress</name>
    <dbReference type="NCBI Taxonomy" id="50452"/>
    <lineage>
        <taxon>Eukaryota</taxon>
        <taxon>Viridiplantae</taxon>
        <taxon>Streptophyta</taxon>
        <taxon>Embryophyta</taxon>
        <taxon>Tracheophyta</taxon>
        <taxon>Spermatophyta</taxon>
        <taxon>Magnoliopsida</taxon>
        <taxon>eudicotyledons</taxon>
        <taxon>Gunneridae</taxon>
        <taxon>Pentapetalae</taxon>
        <taxon>rosids</taxon>
        <taxon>malvids</taxon>
        <taxon>Brassicales</taxon>
        <taxon>Brassicaceae</taxon>
        <taxon>Arabideae</taxon>
        <taxon>Arabis</taxon>
    </lineage>
</organism>
<dbReference type="OrthoDB" id="1106777at2759"/>
<sequence>MKCVCEIINKGIEATIDMQKLVKVAADCGRPLAHGSQCGSYRVPSCETGNTMCTVTNSYGAFPDRSICRVAKVEYPKMEAELVSMVAAATRAGQKIRVVTRYSHSIPKLVCTDGNDGILISTKLLDQVVRADLEA</sequence>
<dbReference type="AlphaFoldDB" id="A0A087GBG6"/>